<evidence type="ECO:0000313" key="3">
    <source>
        <dbReference type="Proteomes" id="UP000032180"/>
    </source>
</evidence>
<protein>
    <submittedName>
        <fullName evidence="2">Uncharacterized protein</fullName>
    </submittedName>
</protein>
<dbReference type="STRING" id="77586.A0A0D9VKU6"/>
<organism evidence="2 3">
    <name type="scientific">Leersia perrieri</name>
    <dbReference type="NCBI Taxonomy" id="77586"/>
    <lineage>
        <taxon>Eukaryota</taxon>
        <taxon>Viridiplantae</taxon>
        <taxon>Streptophyta</taxon>
        <taxon>Embryophyta</taxon>
        <taxon>Tracheophyta</taxon>
        <taxon>Spermatophyta</taxon>
        <taxon>Magnoliopsida</taxon>
        <taxon>Liliopsida</taxon>
        <taxon>Poales</taxon>
        <taxon>Poaceae</taxon>
        <taxon>BOP clade</taxon>
        <taxon>Oryzoideae</taxon>
        <taxon>Oryzeae</taxon>
        <taxon>Oryzinae</taxon>
        <taxon>Leersia</taxon>
    </lineage>
</organism>
<name>A0A0D9VKU6_9ORYZ</name>
<evidence type="ECO:0000313" key="2">
    <source>
        <dbReference type="EnsemblPlants" id="LPERR02G26170.1"/>
    </source>
</evidence>
<evidence type="ECO:0000256" key="1">
    <source>
        <dbReference type="SAM" id="MobiDB-lite"/>
    </source>
</evidence>
<feature type="region of interest" description="Disordered" evidence="1">
    <location>
        <begin position="73"/>
        <end position="106"/>
    </location>
</feature>
<reference evidence="2 3" key="1">
    <citation type="submission" date="2012-08" db="EMBL/GenBank/DDBJ databases">
        <title>Oryza genome evolution.</title>
        <authorList>
            <person name="Wing R.A."/>
        </authorList>
    </citation>
    <scope>NUCLEOTIDE SEQUENCE</scope>
</reference>
<reference evidence="2" key="3">
    <citation type="submission" date="2015-04" db="UniProtKB">
        <authorList>
            <consortium name="EnsemblPlants"/>
        </authorList>
    </citation>
    <scope>IDENTIFICATION</scope>
</reference>
<proteinExistence type="predicted"/>
<dbReference type="AlphaFoldDB" id="A0A0D9VKU6"/>
<dbReference type="EnsemblPlants" id="LPERR02G26170.1">
    <property type="protein sequence ID" value="LPERR02G26170.1"/>
    <property type="gene ID" value="LPERR02G26170"/>
</dbReference>
<dbReference type="HOGENOM" id="CLU_139980_0_0_1"/>
<accession>A0A0D9VKU6</accession>
<reference evidence="3" key="2">
    <citation type="submission" date="2013-12" db="EMBL/GenBank/DDBJ databases">
        <authorList>
            <person name="Yu Y."/>
            <person name="Lee S."/>
            <person name="de Baynast K."/>
            <person name="Wissotski M."/>
            <person name="Liu L."/>
            <person name="Talag J."/>
            <person name="Goicoechea J."/>
            <person name="Angelova A."/>
            <person name="Jetty R."/>
            <person name="Kudrna D."/>
            <person name="Golser W."/>
            <person name="Rivera L."/>
            <person name="Zhang J."/>
            <person name="Wing R."/>
        </authorList>
    </citation>
    <scope>NUCLEOTIDE SEQUENCE</scope>
</reference>
<dbReference type="eggNOG" id="ENOG502SDM3">
    <property type="taxonomic scope" value="Eukaryota"/>
</dbReference>
<dbReference type="Gramene" id="LPERR02G26170.1">
    <property type="protein sequence ID" value="LPERR02G26170.1"/>
    <property type="gene ID" value="LPERR02G26170"/>
</dbReference>
<keyword evidence="3" id="KW-1185">Reference proteome</keyword>
<sequence length="147" mass="16822">MKRILVHGQFSYPSRVLVGKSCAMPALCNNVLLPRFLSTEKDENTVTTEIGDKARSTAEQFLRVAKEIGDKTDDVSESAKEKLHETKEAVVGESGNEKKEKFKQRVEEGRMNKYNEPSWELRKYIEKEPNNAYTGKWDWVNYTSAST</sequence>
<dbReference type="Proteomes" id="UP000032180">
    <property type="component" value="Chromosome 2"/>
</dbReference>